<evidence type="ECO:0000313" key="6">
    <source>
        <dbReference type="Proteomes" id="UP000184315"/>
    </source>
</evidence>
<dbReference type="SMART" id="SM00052">
    <property type="entry name" value="EAL"/>
    <property type="match status" value="1"/>
</dbReference>
<protein>
    <submittedName>
        <fullName evidence="5">Diguanylate cyclase/phosphodiesterase with PAS/PAC sensor(S)</fullName>
    </submittedName>
</protein>
<dbReference type="Proteomes" id="UP000184315">
    <property type="component" value="Unassembled WGS sequence"/>
</dbReference>
<dbReference type="CDD" id="cd01948">
    <property type="entry name" value="EAL"/>
    <property type="match status" value="1"/>
</dbReference>
<evidence type="ECO:0000259" key="4">
    <source>
        <dbReference type="PROSITE" id="PS50887"/>
    </source>
</evidence>
<evidence type="ECO:0000259" key="3">
    <source>
        <dbReference type="PROSITE" id="PS50883"/>
    </source>
</evidence>
<evidence type="ECO:0000259" key="1">
    <source>
        <dbReference type="PROSITE" id="PS50112"/>
    </source>
</evidence>
<dbReference type="PROSITE" id="PS50113">
    <property type="entry name" value="PAC"/>
    <property type="match status" value="1"/>
</dbReference>
<dbReference type="SUPFAM" id="SSF55073">
    <property type="entry name" value="Nucleotide cyclase"/>
    <property type="match status" value="1"/>
</dbReference>
<dbReference type="InterPro" id="IPR052155">
    <property type="entry name" value="Biofilm_reg_signaling"/>
</dbReference>
<dbReference type="InterPro" id="IPR029787">
    <property type="entry name" value="Nucleotide_cyclase"/>
</dbReference>
<dbReference type="Gene3D" id="3.20.20.450">
    <property type="entry name" value="EAL domain"/>
    <property type="match status" value="1"/>
</dbReference>
<dbReference type="SUPFAM" id="SSF55785">
    <property type="entry name" value="PYP-like sensor domain (PAS domain)"/>
    <property type="match status" value="1"/>
</dbReference>
<dbReference type="NCBIfam" id="TIGR00254">
    <property type="entry name" value="GGDEF"/>
    <property type="match status" value="1"/>
</dbReference>
<dbReference type="Pfam" id="PF13426">
    <property type="entry name" value="PAS_9"/>
    <property type="match status" value="1"/>
</dbReference>
<dbReference type="SUPFAM" id="SSF141868">
    <property type="entry name" value="EAL domain-like"/>
    <property type="match status" value="1"/>
</dbReference>
<dbReference type="InterPro" id="IPR035919">
    <property type="entry name" value="EAL_sf"/>
</dbReference>
<dbReference type="FunFam" id="3.20.20.450:FF:000001">
    <property type="entry name" value="Cyclic di-GMP phosphodiesterase yahA"/>
    <property type="match status" value="1"/>
</dbReference>
<dbReference type="PROSITE" id="PS50887">
    <property type="entry name" value="GGDEF"/>
    <property type="match status" value="1"/>
</dbReference>
<feature type="domain" description="GGDEF" evidence="4">
    <location>
        <begin position="233"/>
        <end position="366"/>
    </location>
</feature>
<dbReference type="Gene3D" id="3.30.450.20">
    <property type="entry name" value="PAS domain"/>
    <property type="match status" value="1"/>
</dbReference>
<feature type="domain" description="EAL" evidence="3">
    <location>
        <begin position="375"/>
        <end position="633"/>
    </location>
</feature>
<dbReference type="PANTHER" id="PTHR44757">
    <property type="entry name" value="DIGUANYLATE CYCLASE DGCP"/>
    <property type="match status" value="1"/>
</dbReference>
<dbReference type="AlphaFoldDB" id="A0A1J1LI60"/>
<dbReference type="SMART" id="SM00267">
    <property type="entry name" value="GGDEF"/>
    <property type="match status" value="1"/>
</dbReference>
<dbReference type="RefSeq" id="WP_083579912.1">
    <property type="nucleotide sequence ID" value="NZ_LN889782.1"/>
</dbReference>
<dbReference type="NCBIfam" id="TIGR00229">
    <property type="entry name" value="sensory_box"/>
    <property type="match status" value="1"/>
</dbReference>
<dbReference type="InterPro" id="IPR035965">
    <property type="entry name" value="PAS-like_dom_sf"/>
</dbReference>
<dbReference type="SMART" id="SM00086">
    <property type="entry name" value="PAC"/>
    <property type="match status" value="1"/>
</dbReference>
<dbReference type="STRING" id="671072.PL9214290864"/>
<dbReference type="InterPro" id="IPR000014">
    <property type="entry name" value="PAS"/>
</dbReference>
<feature type="domain" description="PAS" evidence="1">
    <location>
        <begin position="76"/>
        <end position="121"/>
    </location>
</feature>
<dbReference type="PANTHER" id="PTHR44757:SF2">
    <property type="entry name" value="BIOFILM ARCHITECTURE MAINTENANCE PROTEIN MBAA"/>
    <property type="match status" value="1"/>
</dbReference>
<accession>A0A1J1LI60</accession>
<dbReference type="CDD" id="cd00130">
    <property type="entry name" value="PAS"/>
    <property type="match status" value="1"/>
</dbReference>
<proteinExistence type="predicted"/>
<feature type="domain" description="PAC" evidence="2">
    <location>
        <begin position="148"/>
        <end position="200"/>
    </location>
</feature>
<organism evidence="5 6">
    <name type="scientific">Planktothrix tepida PCC 9214</name>
    <dbReference type="NCBI Taxonomy" id="671072"/>
    <lineage>
        <taxon>Bacteria</taxon>
        <taxon>Bacillati</taxon>
        <taxon>Cyanobacteriota</taxon>
        <taxon>Cyanophyceae</taxon>
        <taxon>Oscillatoriophycideae</taxon>
        <taxon>Oscillatoriales</taxon>
        <taxon>Microcoleaceae</taxon>
        <taxon>Planktothrix</taxon>
    </lineage>
</organism>
<gene>
    <name evidence="5" type="ORF">PL9214290864</name>
</gene>
<dbReference type="Pfam" id="PF00563">
    <property type="entry name" value="EAL"/>
    <property type="match status" value="1"/>
</dbReference>
<dbReference type="PROSITE" id="PS50883">
    <property type="entry name" value="EAL"/>
    <property type="match status" value="1"/>
</dbReference>
<dbReference type="InterPro" id="IPR001610">
    <property type="entry name" value="PAC"/>
</dbReference>
<evidence type="ECO:0000259" key="2">
    <source>
        <dbReference type="PROSITE" id="PS50113"/>
    </source>
</evidence>
<dbReference type="InterPro" id="IPR001633">
    <property type="entry name" value="EAL_dom"/>
</dbReference>
<dbReference type="CDD" id="cd01949">
    <property type="entry name" value="GGDEF"/>
    <property type="match status" value="1"/>
</dbReference>
<keyword evidence="6" id="KW-1185">Reference proteome</keyword>
<dbReference type="OrthoDB" id="425396at2"/>
<sequence length="635" mass="72598">MKLIDQQLKLNESDLNSLWVLGTKFFKSFMILLGLVQTTVKAKIELFLADHLRANNFSTFLGSHHLKQALKRSYKELSDFKFALDQSSIVAITDARGCITYANDKFCEISKYSREELIGKNHRFVNSGYHSKHFFKTLWSTIQSGKIWRGEIRNQAKDGTYYWVDTTIIPFLNDNGKPYQYIAIRNDITERKKAEYQLLYDVFHDRLTGLGNRSLLINEIEKSIEQVQKYPEELFAVLFLDLDRFKVVNDSLGRIVGDQLLMAFSHLLQSLVCYPNIVARLGGDEFAILLKSIQSPLEAIDLAKHINHILTNPFEIGGSQVFKTTSIGIVLGTTHYHQAENVLRDADIAMHQAKEKGKGCLEIFDKEIHDKALFKMQLEIELRQALMKQEFVVYYQPIINLKTGKITGFEALVRWQHPQRGMISPAEFIPLAEETGLIVPIGNWVLQQACQQLQKWQILRDGENSIYPLTLNVNFSAQQFNLSNVIEIVETIVNQTQISLWDLKIELTESVLMDNNTTLEGLAQLKSYHIGLSIDDFGTGYSSLSYLHRFPLDTLKIDRSFIQNIGERGRETEIVLAIISLAHNLGMDVVAEGVETEEQLNQLRLFNCEYGQGYLFSKPLSSEATEALLRSNPQW</sequence>
<dbReference type="InterPro" id="IPR000160">
    <property type="entry name" value="GGDEF_dom"/>
</dbReference>
<dbReference type="Pfam" id="PF00990">
    <property type="entry name" value="GGDEF"/>
    <property type="match status" value="1"/>
</dbReference>
<reference evidence="6" key="1">
    <citation type="submission" date="2015-10" db="EMBL/GenBank/DDBJ databases">
        <authorList>
            <person name="Regsiter A."/>
            <person name="william w."/>
        </authorList>
    </citation>
    <scope>NUCLEOTIDE SEQUENCE [LARGE SCALE GENOMIC DNA]</scope>
</reference>
<dbReference type="InterPro" id="IPR043128">
    <property type="entry name" value="Rev_trsase/Diguanyl_cyclase"/>
</dbReference>
<dbReference type="PROSITE" id="PS50112">
    <property type="entry name" value="PAS"/>
    <property type="match status" value="1"/>
</dbReference>
<dbReference type="Gene3D" id="3.30.70.270">
    <property type="match status" value="1"/>
</dbReference>
<evidence type="ECO:0000313" key="5">
    <source>
        <dbReference type="EMBL" id="CUR31273.1"/>
    </source>
</evidence>
<dbReference type="EMBL" id="CZDF01000132">
    <property type="protein sequence ID" value="CUR31273.1"/>
    <property type="molecule type" value="Genomic_DNA"/>
</dbReference>
<dbReference type="InterPro" id="IPR000700">
    <property type="entry name" value="PAS-assoc_C"/>
</dbReference>
<name>A0A1J1LI60_9CYAN</name>
<dbReference type="SMART" id="SM00091">
    <property type="entry name" value="PAS"/>
    <property type="match status" value="1"/>
</dbReference>